<accession>A0A399E5C9</accession>
<feature type="domain" description="Ribbon-helix-helix protein CopG" evidence="1">
    <location>
        <begin position="2"/>
        <end position="39"/>
    </location>
</feature>
<name>A0A399E5C9_9DEIN</name>
<dbReference type="AlphaFoldDB" id="A0A399E5C9"/>
<evidence type="ECO:0000313" key="2">
    <source>
        <dbReference type="EMBL" id="RIH79937.1"/>
    </source>
</evidence>
<gene>
    <name evidence="2" type="ORF">Mcate_00167</name>
</gene>
<dbReference type="RefSeq" id="WP_027888621.1">
    <property type="nucleotide sequence ID" value="NZ_JBHSXZ010000022.1"/>
</dbReference>
<reference evidence="2 3" key="1">
    <citation type="submission" date="2018-08" db="EMBL/GenBank/DDBJ databases">
        <title>Meiothermus cateniformans JCM 15151 genome sequencing project.</title>
        <authorList>
            <person name="Da Costa M.S."/>
            <person name="Albuquerque L."/>
            <person name="Raposo P."/>
            <person name="Froufe H.J.C."/>
            <person name="Barroso C.S."/>
            <person name="Egas C."/>
        </authorList>
    </citation>
    <scope>NUCLEOTIDE SEQUENCE [LARGE SCALE GENOMIC DNA]</scope>
    <source>
        <strain evidence="2 3">JCM 15151</strain>
    </source>
</reference>
<organism evidence="2 3">
    <name type="scientific">Meiothermus taiwanensis</name>
    <dbReference type="NCBI Taxonomy" id="172827"/>
    <lineage>
        <taxon>Bacteria</taxon>
        <taxon>Thermotogati</taxon>
        <taxon>Deinococcota</taxon>
        <taxon>Deinococci</taxon>
        <taxon>Thermales</taxon>
        <taxon>Thermaceae</taxon>
        <taxon>Meiothermus</taxon>
    </lineage>
</organism>
<comment type="caution">
    <text evidence="2">The sequence shown here is derived from an EMBL/GenBank/DDBJ whole genome shotgun (WGS) entry which is preliminary data.</text>
</comment>
<dbReference type="GO" id="GO:0006355">
    <property type="term" value="P:regulation of DNA-templated transcription"/>
    <property type="evidence" value="ECO:0007669"/>
    <property type="project" value="InterPro"/>
</dbReference>
<dbReference type="EMBL" id="QWKX01000002">
    <property type="protein sequence ID" value="RIH79937.1"/>
    <property type="molecule type" value="Genomic_DNA"/>
</dbReference>
<dbReference type="InterPro" id="IPR010985">
    <property type="entry name" value="Ribbon_hlx_hlx"/>
</dbReference>
<dbReference type="Pfam" id="PF01402">
    <property type="entry name" value="RHH_1"/>
    <property type="match status" value="1"/>
</dbReference>
<evidence type="ECO:0000313" key="3">
    <source>
        <dbReference type="Proteomes" id="UP000266089"/>
    </source>
</evidence>
<sequence>MKRTTIYLDPELELLLKLEARRTKKPMAEIIREVLRKGITAKRPRSRYVGAFDSGHTTDAERFEEVLDELGFGEPENS</sequence>
<dbReference type="InterPro" id="IPR002145">
    <property type="entry name" value="CopG"/>
</dbReference>
<dbReference type="OrthoDB" id="26952at2"/>
<evidence type="ECO:0000259" key="1">
    <source>
        <dbReference type="Pfam" id="PF01402"/>
    </source>
</evidence>
<dbReference type="SUPFAM" id="SSF47598">
    <property type="entry name" value="Ribbon-helix-helix"/>
    <property type="match status" value="1"/>
</dbReference>
<dbReference type="Proteomes" id="UP000266089">
    <property type="component" value="Unassembled WGS sequence"/>
</dbReference>
<proteinExistence type="predicted"/>
<protein>
    <submittedName>
        <fullName evidence="2">Antitoxin VapB26</fullName>
    </submittedName>
</protein>